<dbReference type="PRINTS" id="PR00701">
    <property type="entry name" value="60KDINNERMP"/>
</dbReference>
<dbReference type="GO" id="GO:0015031">
    <property type="term" value="P:protein transport"/>
    <property type="evidence" value="ECO:0007669"/>
    <property type="project" value="UniProtKB-KW"/>
</dbReference>
<reference evidence="13 14" key="1">
    <citation type="submission" date="2016-10" db="EMBL/GenBank/DDBJ databases">
        <authorList>
            <person name="de Groot N.N."/>
        </authorList>
    </citation>
    <scope>NUCLEOTIDE SEQUENCE [LARGE SCALE GENOMIC DNA]</scope>
    <source>
        <strain evidence="13 14">CGMCC 1.6502</strain>
    </source>
</reference>
<dbReference type="NCBIfam" id="TIGR03592">
    <property type="entry name" value="yidC_oxa1_cterm"/>
    <property type="match status" value="1"/>
</dbReference>
<dbReference type="GO" id="GO:0032977">
    <property type="term" value="F:membrane insertase activity"/>
    <property type="evidence" value="ECO:0007669"/>
    <property type="project" value="InterPro"/>
</dbReference>
<dbReference type="PANTHER" id="PTHR12428:SF65">
    <property type="entry name" value="CYTOCHROME C OXIDASE ASSEMBLY PROTEIN COX18, MITOCHONDRIAL"/>
    <property type="match status" value="1"/>
</dbReference>
<evidence type="ECO:0000313" key="14">
    <source>
        <dbReference type="Proteomes" id="UP000198694"/>
    </source>
</evidence>
<dbReference type="InterPro" id="IPR028055">
    <property type="entry name" value="YidC/Oxa/ALB_C"/>
</dbReference>
<dbReference type="PANTHER" id="PTHR12428">
    <property type="entry name" value="OXA1"/>
    <property type="match status" value="1"/>
</dbReference>
<evidence type="ECO:0000256" key="9">
    <source>
        <dbReference type="RuleBase" id="RU003945"/>
    </source>
</evidence>
<evidence type="ECO:0000256" key="2">
    <source>
        <dbReference type="ARBA" id="ARBA00022448"/>
    </source>
</evidence>
<dbReference type="RefSeq" id="WP_093214400.1">
    <property type="nucleotide sequence ID" value="NZ_FNFL01000003.1"/>
</dbReference>
<dbReference type="Pfam" id="PF02096">
    <property type="entry name" value="60KD_IMP"/>
    <property type="match status" value="1"/>
</dbReference>
<sequence length="216" mass="25132">MLMNLLIDLVNHLGLLLNSYGLAIVLFTVLFRVIFFPLAILQEKNSKLQKEIKPRLKEIDREYDIYKKDITKEELEIRKTKRRQIIQESGVKPFSLGCLPFLIQIPIYIIIYRSLSQNVTLYENSFLWFSLGGSDPYYLVPFFLGVVSYTQMLITNPQMKKIGMILSLILAASSFIMPAWIAVYIVTLNIYSIFQHFIIKIILHNGRRSSNESVYL</sequence>
<evidence type="ECO:0000256" key="11">
    <source>
        <dbReference type="SAM" id="Phobius"/>
    </source>
</evidence>
<evidence type="ECO:0000256" key="1">
    <source>
        <dbReference type="ARBA" id="ARBA00004651"/>
    </source>
</evidence>
<keyword evidence="3" id="KW-1003">Cell membrane</keyword>
<keyword evidence="10" id="KW-0175">Coiled coil</keyword>
<dbReference type="GO" id="GO:0051205">
    <property type="term" value="P:protein insertion into membrane"/>
    <property type="evidence" value="ECO:0007669"/>
    <property type="project" value="TreeGrafter"/>
</dbReference>
<evidence type="ECO:0000256" key="10">
    <source>
        <dbReference type="SAM" id="Coils"/>
    </source>
</evidence>
<keyword evidence="8" id="KW-0143">Chaperone</keyword>
<evidence type="ECO:0000256" key="6">
    <source>
        <dbReference type="ARBA" id="ARBA00022989"/>
    </source>
</evidence>
<feature type="transmembrane region" description="Helical" evidence="11">
    <location>
        <begin position="166"/>
        <end position="194"/>
    </location>
</feature>
<dbReference type="EMBL" id="FNFL01000003">
    <property type="protein sequence ID" value="SDK21801.1"/>
    <property type="molecule type" value="Genomic_DNA"/>
</dbReference>
<accession>A0A1G9A3I3</accession>
<keyword evidence="4 9" id="KW-0812">Transmembrane</keyword>
<evidence type="ECO:0000313" key="13">
    <source>
        <dbReference type="EMBL" id="SDK21801.1"/>
    </source>
</evidence>
<evidence type="ECO:0000256" key="4">
    <source>
        <dbReference type="ARBA" id="ARBA00022692"/>
    </source>
</evidence>
<feature type="domain" description="Membrane insertase YidC/Oxa/ALB C-terminal" evidence="12">
    <location>
        <begin position="20"/>
        <end position="200"/>
    </location>
</feature>
<evidence type="ECO:0000259" key="12">
    <source>
        <dbReference type="Pfam" id="PF02096"/>
    </source>
</evidence>
<keyword evidence="2" id="KW-0813">Transport</keyword>
<comment type="similarity">
    <text evidence="9">Belongs to the OXA1/ALB3/YidC family.</text>
</comment>
<dbReference type="OrthoDB" id="9780552at2"/>
<dbReference type="InterPro" id="IPR001708">
    <property type="entry name" value="YidC/ALB3/OXA1/COX18"/>
</dbReference>
<dbReference type="GO" id="GO:0005886">
    <property type="term" value="C:plasma membrane"/>
    <property type="evidence" value="ECO:0007669"/>
    <property type="project" value="UniProtKB-SubCell"/>
</dbReference>
<dbReference type="AlphaFoldDB" id="A0A1G9A3I3"/>
<keyword evidence="5" id="KW-0653">Protein transport</keyword>
<dbReference type="InterPro" id="IPR047196">
    <property type="entry name" value="YidC_ALB_C"/>
</dbReference>
<dbReference type="Proteomes" id="UP000198694">
    <property type="component" value="Unassembled WGS sequence"/>
</dbReference>
<comment type="subcellular location">
    <subcellularLocation>
        <location evidence="1">Cell membrane</location>
        <topology evidence="1">Multi-pass membrane protein</topology>
    </subcellularLocation>
    <subcellularLocation>
        <location evidence="9">Membrane</location>
        <topology evidence="9">Multi-pass membrane protein</topology>
    </subcellularLocation>
</comment>
<evidence type="ECO:0000256" key="7">
    <source>
        <dbReference type="ARBA" id="ARBA00023136"/>
    </source>
</evidence>
<keyword evidence="14" id="KW-1185">Reference proteome</keyword>
<name>A0A1G9A3I3_9BACI</name>
<feature type="coiled-coil region" evidence="10">
    <location>
        <begin position="56"/>
        <end position="83"/>
    </location>
</feature>
<feature type="transmembrane region" description="Helical" evidence="11">
    <location>
        <begin position="91"/>
        <end position="111"/>
    </location>
</feature>
<evidence type="ECO:0000256" key="8">
    <source>
        <dbReference type="ARBA" id="ARBA00023186"/>
    </source>
</evidence>
<dbReference type="CDD" id="cd20070">
    <property type="entry name" value="5TM_YidC_Alb3"/>
    <property type="match status" value="1"/>
</dbReference>
<evidence type="ECO:0000256" key="3">
    <source>
        <dbReference type="ARBA" id="ARBA00022475"/>
    </source>
</evidence>
<keyword evidence="6 11" id="KW-1133">Transmembrane helix</keyword>
<feature type="transmembrane region" description="Helical" evidence="11">
    <location>
        <begin position="136"/>
        <end position="154"/>
    </location>
</feature>
<organism evidence="13 14">
    <name type="scientific">Sediminibacillus albus</name>
    <dbReference type="NCBI Taxonomy" id="407036"/>
    <lineage>
        <taxon>Bacteria</taxon>
        <taxon>Bacillati</taxon>
        <taxon>Bacillota</taxon>
        <taxon>Bacilli</taxon>
        <taxon>Bacillales</taxon>
        <taxon>Bacillaceae</taxon>
        <taxon>Sediminibacillus</taxon>
    </lineage>
</organism>
<evidence type="ECO:0000256" key="5">
    <source>
        <dbReference type="ARBA" id="ARBA00022927"/>
    </source>
</evidence>
<gene>
    <name evidence="13" type="ORF">SAMN05216243_2389</name>
</gene>
<proteinExistence type="inferred from homology"/>
<protein>
    <submittedName>
        <fullName evidence="13">YidC/Oxa1 family membrane protein insertase</fullName>
    </submittedName>
</protein>
<keyword evidence="7 11" id="KW-0472">Membrane</keyword>
<dbReference type="STRING" id="407036.SAMN05216243_2389"/>
<feature type="transmembrane region" description="Helical" evidence="11">
    <location>
        <begin position="20"/>
        <end position="41"/>
    </location>
</feature>